<keyword evidence="1" id="KW-1133">Transmembrane helix</keyword>
<dbReference type="RefSeq" id="WP_201662733.1">
    <property type="nucleotide sequence ID" value="NZ_JAEQNC010000013.1"/>
</dbReference>
<keyword evidence="1" id="KW-0812">Transmembrane</keyword>
<evidence type="ECO:0000256" key="1">
    <source>
        <dbReference type="SAM" id="Phobius"/>
    </source>
</evidence>
<feature type="transmembrane region" description="Helical" evidence="1">
    <location>
        <begin position="86"/>
        <end position="107"/>
    </location>
</feature>
<dbReference type="AlphaFoldDB" id="A0A936YPG8"/>
<keyword evidence="3" id="KW-1185">Reference proteome</keyword>
<name>A0A936YPG8_9HYPH</name>
<dbReference type="EMBL" id="JAEQNC010000013">
    <property type="protein sequence ID" value="MBL0374399.1"/>
    <property type="molecule type" value="Genomic_DNA"/>
</dbReference>
<protein>
    <submittedName>
        <fullName evidence="2">Anti-sigma factor</fullName>
    </submittedName>
</protein>
<evidence type="ECO:0000313" key="2">
    <source>
        <dbReference type="EMBL" id="MBL0374399.1"/>
    </source>
</evidence>
<dbReference type="Proteomes" id="UP000633219">
    <property type="component" value="Unassembled WGS sequence"/>
</dbReference>
<evidence type="ECO:0000313" key="3">
    <source>
        <dbReference type="Proteomes" id="UP000633219"/>
    </source>
</evidence>
<reference evidence="2" key="1">
    <citation type="submission" date="2021-01" db="EMBL/GenBank/DDBJ databases">
        <title>Rhizobium sp. strain KVB221 16S ribosomal RNA gene Genome sequencing and assembly.</title>
        <authorList>
            <person name="Kang M."/>
        </authorList>
    </citation>
    <scope>NUCLEOTIDE SEQUENCE</scope>
    <source>
        <strain evidence="2">KVB221</strain>
    </source>
</reference>
<sequence>MSDADRPVTAEMLHAYVDGQLPDGDIARVEQWLADHPDDQARLLEWQAQNNSIKSMFAPYQRALANDATLLKTPEAAPTRRWSTSVALAAASICLFAAGALTGYLAAPSRELPVHEASVRDEASSAFLIYASEVRHPVEVRADDKDHLVAWLGKKLGHKLSAPDLSGLGFSLVGGRLVPANGKAGALLMYEEASGKRLTVLIGQSQENAVTSFRFAANGPVETFYWIDDKLSYAVTGEIPRDLLRRVADTCYQQFDT</sequence>
<gene>
    <name evidence="2" type="ORF">JJB09_20505</name>
</gene>
<keyword evidence="1" id="KW-0472">Membrane</keyword>
<comment type="caution">
    <text evidence="2">The sequence shown here is derived from an EMBL/GenBank/DDBJ whole genome shotgun (WGS) entry which is preliminary data.</text>
</comment>
<accession>A0A936YPG8</accession>
<proteinExistence type="predicted"/>
<organism evidence="2 3">
    <name type="scientific">Rhizobium setariae</name>
    <dbReference type="NCBI Taxonomy" id="2801340"/>
    <lineage>
        <taxon>Bacteria</taxon>
        <taxon>Pseudomonadati</taxon>
        <taxon>Pseudomonadota</taxon>
        <taxon>Alphaproteobacteria</taxon>
        <taxon>Hyphomicrobiales</taxon>
        <taxon>Rhizobiaceae</taxon>
        <taxon>Rhizobium/Agrobacterium group</taxon>
        <taxon>Rhizobium</taxon>
    </lineage>
</organism>